<dbReference type="Proteomes" id="UP001558613">
    <property type="component" value="Unassembled WGS sequence"/>
</dbReference>
<organism evidence="2 3">
    <name type="scientific">Cirrhinus molitorella</name>
    <name type="common">mud carp</name>
    <dbReference type="NCBI Taxonomy" id="172907"/>
    <lineage>
        <taxon>Eukaryota</taxon>
        <taxon>Metazoa</taxon>
        <taxon>Chordata</taxon>
        <taxon>Craniata</taxon>
        <taxon>Vertebrata</taxon>
        <taxon>Euteleostomi</taxon>
        <taxon>Actinopterygii</taxon>
        <taxon>Neopterygii</taxon>
        <taxon>Teleostei</taxon>
        <taxon>Ostariophysi</taxon>
        <taxon>Cypriniformes</taxon>
        <taxon>Cyprinidae</taxon>
        <taxon>Labeoninae</taxon>
        <taxon>Labeonini</taxon>
        <taxon>Cirrhinus</taxon>
    </lineage>
</organism>
<reference evidence="2 3" key="1">
    <citation type="submission" date="2023-09" db="EMBL/GenBank/DDBJ databases">
        <authorList>
            <person name="Wang M."/>
        </authorList>
    </citation>
    <scope>NUCLEOTIDE SEQUENCE [LARGE SCALE GENOMIC DNA]</scope>
    <source>
        <strain evidence="2">GT-2023</strain>
        <tissue evidence="2">Liver</tissue>
    </source>
</reference>
<dbReference type="EMBL" id="JAYMGO010000020">
    <property type="protein sequence ID" value="KAL1254558.1"/>
    <property type="molecule type" value="Genomic_DNA"/>
</dbReference>
<protein>
    <submittedName>
        <fullName evidence="2">Uncharacterized protein</fullName>
    </submittedName>
</protein>
<sequence>MHLLARTHSMSSFRKFLNIKRVQATLIDLSHPASPTSPSYHDSRQPRLSSGSRRGSLALSVIIRQSSAVRTHIAVAHAFEWLRVQDQQRDLRPFGGDQSLCARLCANARVGDPKWFTVSCE</sequence>
<gene>
    <name evidence="2" type="ORF">QQF64_016787</name>
</gene>
<keyword evidence="3" id="KW-1185">Reference proteome</keyword>
<feature type="region of interest" description="Disordered" evidence="1">
    <location>
        <begin position="32"/>
        <end position="52"/>
    </location>
</feature>
<evidence type="ECO:0000313" key="3">
    <source>
        <dbReference type="Proteomes" id="UP001558613"/>
    </source>
</evidence>
<evidence type="ECO:0000256" key="1">
    <source>
        <dbReference type="SAM" id="MobiDB-lite"/>
    </source>
</evidence>
<proteinExistence type="predicted"/>
<accession>A0ABR3LNT5</accession>
<name>A0ABR3LNT5_9TELE</name>
<comment type="caution">
    <text evidence="2">The sequence shown here is derived from an EMBL/GenBank/DDBJ whole genome shotgun (WGS) entry which is preliminary data.</text>
</comment>
<evidence type="ECO:0000313" key="2">
    <source>
        <dbReference type="EMBL" id="KAL1254558.1"/>
    </source>
</evidence>